<sequence>MTLQLALSVLFFTTFANAEYLAEKLKNTLHRERTLKPPPNDVPPEVWNSKLKKSVSRQNSQSKSINNK</sequence>
<dbReference type="Proteomes" id="UP000801492">
    <property type="component" value="Unassembled WGS sequence"/>
</dbReference>
<evidence type="ECO:0000313" key="4">
    <source>
        <dbReference type="Proteomes" id="UP000801492"/>
    </source>
</evidence>
<protein>
    <recommendedName>
        <fullName evidence="5">Secreted protein</fullName>
    </recommendedName>
</protein>
<reference evidence="3" key="1">
    <citation type="submission" date="2019-08" db="EMBL/GenBank/DDBJ databases">
        <title>The genome of the North American firefly Photinus pyralis.</title>
        <authorList>
            <consortium name="Photinus pyralis genome working group"/>
            <person name="Fallon T.R."/>
            <person name="Sander Lower S.E."/>
            <person name="Weng J.-K."/>
        </authorList>
    </citation>
    <scope>NUCLEOTIDE SEQUENCE</scope>
    <source>
        <strain evidence="3">TRF0915ILg1</strain>
        <tissue evidence="3">Whole body</tissue>
    </source>
</reference>
<keyword evidence="2" id="KW-0732">Signal</keyword>
<accession>A0A8K0CFT1</accession>
<evidence type="ECO:0008006" key="5">
    <source>
        <dbReference type="Google" id="ProtNLM"/>
    </source>
</evidence>
<dbReference type="AlphaFoldDB" id="A0A8K0CFT1"/>
<name>A0A8K0CFT1_IGNLU</name>
<dbReference type="OrthoDB" id="6666601at2759"/>
<feature type="signal peptide" evidence="2">
    <location>
        <begin position="1"/>
        <end position="18"/>
    </location>
</feature>
<feature type="chain" id="PRO_5035469526" description="Secreted protein" evidence="2">
    <location>
        <begin position="19"/>
        <end position="68"/>
    </location>
</feature>
<evidence type="ECO:0000256" key="2">
    <source>
        <dbReference type="SAM" id="SignalP"/>
    </source>
</evidence>
<evidence type="ECO:0000313" key="3">
    <source>
        <dbReference type="EMBL" id="KAF2886523.1"/>
    </source>
</evidence>
<gene>
    <name evidence="3" type="ORF">ILUMI_19650</name>
</gene>
<feature type="region of interest" description="Disordered" evidence="1">
    <location>
        <begin position="29"/>
        <end position="68"/>
    </location>
</feature>
<organism evidence="3 4">
    <name type="scientific">Ignelater luminosus</name>
    <name type="common">Cucubano</name>
    <name type="synonym">Pyrophorus luminosus</name>
    <dbReference type="NCBI Taxonomy" id="2038154"/>
    <lineage>
        <taxon>Eukaryota</taxon>
        <taxon>Metazoa</taxon>
        <taxon>Ecdysozoa</taxon>
        <taxon>Arthropoda</taxon>
        <taxon>Hexapoda</taxon>
        <taxon>Insecta</taxon>
        <taxon>Pterygota</taxon>
        <taxon>Neoptera</taxon>
        <taxon>Endopterygota</taxon>
        <taxon>Coleoptera</taxon>
        <taxon>Polyphaga</taxon>
        <taxon>Elateriformia</taxon>
        <taxon>Elateroidea</taxon>
        <taxon>Elateridae</taxon>
        <taxon>Agrypninae</taxon>
        <taxon>Pyrophorini</taxon>
        <taxon>Ignelater</taxon>
    </lineage>
</organism>
<comment type="caution">
    <text evidence="3">The sequence shown here is derived from an EMBL/GenBank/DDBJ whole genome shotgun (WGS) entry which is preliminary data.</text>
</comment>
<proteinExistence type="predicted"/>
<evidence type="ECO:0000256" key="1">
    <source>
        <dbReference type="SAM" id="MobiDB-lite"/>
    </source>
</evidence>
<keyword evidence="4" id="KW-1185">Reference proteome</keyword>
<dbReference type="EMBL" id="VTPC01087412">
    <property type="protein sequence ID" value="KAF2886523.1"/>
    <property type="molecule type" value="Genomic_DNA"/>
</dbReference>
<feature type="compositionally biased region" description="Polar residues" evidence="1">
    <location>
        <begin position="56"/>
        <end position="68"/>
    </location>
</feature>